<sequence length="358" mass="36526">MSVTTMDLAVEGDRSRTAAAGLLWLSMALAAVAVISLGVGPAGLSVGRVLSILMAGPHSTDQPIGEVLIVWQVRMPRILMAALVGASLAVAGAVLQGLFRNPLADPGLVGVSSGAALGAVSTIVLGNTILAPMLAIFGAYGLPLMAFLGGLASTIVLYLIATRQGRTSVATMLLAGIALGAFAAAGTGVLIYISSEQQLRDITFWTLGGLSGSSWAKLAVSGPIMMLVIIAVPVLGRGLNAIVLGEAEAFHLGVSVQRMKRLAIFLVALATGAAVATSGVIGFVGIVVPHLLRLGMGADHRPLLPACALLGAILLLLADMAARTIVSPAELPIGIITALLGAPFFLWMLLKQRNLIDL</sequence>
<keyword evidence="7 8" id="KW-0472">Membrane</keyword>
<reference evidence="10" key="1">
    <citation type="journal article" date="2019" name="Int. J. Syst. Evol. Microbiol.">
        <title>The Global Catalogue of Microorganisms (GCM) 10K type strain sequencing project: providing services to taxonomists for standard genome sequencing and annotation.</title>
        <authorList>
            <consortium name="The Broad Institute Genomics Platform"/>
            <consortium name="The Broad Institute Genome Sequencing Center for Infectious Disease"/>
            <person name="Wu L."/>
            <person name="Ma J."/>
        </authorList>
    </citation>
    <scope>NUCLEOTIDE SEQUENCE [LARGE SCALE GENOMIC DNA]</scope>
    <source>
        <strain evidence="10">CGMCC 1.16444</strain>
    </source>
</reference>
<evidence type="ECO:0000256" key="8">
    <source>
        <dbReference type="SAM" id="Phobius"/>
    </source>
</evidence>
<keyword evidence="4" id="KW-1003">Cell membrane</keyword>
<evidence type="ECO:0000256" key="4">
    <source>
        <dbReference type="ARBA" id="ARBA00022475"/>
    </source>
</evidence>
<dbReference type="PANTHER" id="PTHR30472:SF25">
    <property type="entry name" value="ABC TRANSPORTER PERMEASE PROTEIN MJ0876-RELATED"/>
    <property type="match status" value="1"/>
</dbReference>
<comment type="caution">
    <text evidence="9">The sequence shown here is derived from an EMBL/GenBank/DDBJ whole genome shotgun (WGS) entry which is preliminary data.</text>
</comment>
<feature type="transmembrane region" description="Helical" evidence="8">
    <location>
        <begin position="303"/>
        <end position="322"/>
    </location>
</feature>
<feature type="transmembrane region" description="Helical" evidence="8">
    <location>
        <begin position="215"/>
        <end position="235"/>
    </location>
</feature>
<keyword evidence="5 8" id="KW-0812">Transmembrane</keyword>
<evidence type="ECO:0000256" key="2">
    <source>
        <dbReference type="ARBA" id="ARBA00007935"/>
    </source>
</evidence>
<name>A0ABV9Z1Z1_9HYPH</name>
<keyword evidence="3" id="KW-0813">Transport</keyword>
<dbReference type="Pfam" id="PF01032">
    <property type="entry name" value="FecCD"/>
    <property type="match status" value="1"/>
</dbReference>
<gene>
    <name evidence="9" type="ORF">ACFPFW_08995</name>
</gene>
<dbReference type="InterPro" id="IPR000522">
    <property type="entry name" value="ABC_transptr_permease_BtuC"/>
</dbReference>
<dbReference type="CDD" id="cd06550">
    <property type="entry name" value="TM_ABC_iron-siderophores_like"/>
    <property type="match status" value="1"/>
</dbReference>
<dbReference type="PANTHER" id="PTHR30472">
    <property type="entry name" value="FERRIC ENTEROBACTIN TRANSPORT SYSTEM PERMEASE PROTEIN"/>
    <property type="match status" value="1"/>
</dbReference>
<feature type="transmembrane region" description="Helical" evidence="8">
    <location>
        <begin position="78"/>
        <end position="99"/>
    </location>
</feature>
<comment type="similarity">
    <text evidence="2">Belongs to the binding-protein-dependent transport system permease family. FecCD subfamily.</text>
</comment>
<dbReference type="Proteomes" id="UP001595796">
    <property type="component" value="Unassembled WGS sequence"/>
</dbReference>
<keyword evidence="10" id="KW-1185">Reference proteome</keyword>
<dbReference type="EMBL" id="JBHSJF010000006">
    <property type="protein sequence ID" value="MFC5068151.1"/>
    <property type="molecule type" value="Genomic_DNA"/>
</dbReference>
<feature type="transmembrane region" description="Helical" evidence="8">
    <location>
        <begin position="21"/>
        <end position="44"/>
    </location>
</feature>
<evidence type="ECO:0000256" key="5">
    <source>
        <dbReference type="ARBA" id="ARBA00022692"/>
    </source>
</evidence>
<feature type="transmembrane region" description="Helical" evidence="8">
    <location>
        <begin position="111"/>
        <end position="134"/>
    </location>
</feature>
<dbReference type="SUPFAM" id="SSF81345">
    <property type="entry name" value="ABC transporter involved in vitamin B12 uptake, BtuC"/>
    <property type="match status" value="1"/>
</dbReference>
<feature type="transmembrane region" description="Helical" evidence="8">
    <location>
        <begin position="140"/>
        <end position="161"/>
    </location>
</feature>
<keyword evidence="6 8" id="KW-1133">Transmembrane helix</keyword>
<accession>A0ABV9Z1Z1</accession>
<feature type="transmembrane region" description="Helical" evidence="8">
    <location>
        <begin position="329"/>
        <end position="350"/>
    </location>
</feature>
<comment type="subcellular location">
    <subcellularLocation>
        <location evidence="1">Cell membrane</location>
        <topology evidence="1">Multi-pass membrane protein</topology>
    </subcellularLocation>
</comment>
<dbReference type="RefSeq" id="WP_114957636.1">
    <property type="nucleotide sequence ID" value="NZ_JBHSJF010000006.1"/>
</dbReference>
<evidence type="ECO:0000256" key="3">
    <source>
        <dbReference type="ARBA" id="ARBA00022448"/>
    </source>
</evidence>
<dbReference type="InterPro" id="IPR037294">
    <property type="entry name" value="ABC_BtuC-like"/>
</dbReference>
<feature type="transmembrane region" description="Helical" evidence="8">
    <location>
        <begin position="173"/>
        <end position="195"/>
    </location>
</feature>
<evidence type="ECO:0000313" key="9">
    <source>
        <dbReference type="EMBL" id="MFC5068151.1"/>
    </source>
</evidence>
<evidence type="ECO:0000313" key="10">
    <source>
        <dbReference type="Proteomes" id="UP001595796"/>
    </source>
</evidence>
<evidence type="ECO:0000256" key="6">
    <source>
        <dbReference type="ARBA" id="ARBA00022989"/>
    </source>
</evidence>
<proteinExistence type="inferred from homology"/>
<evidence type="ECO:0000256" key="1">
    <source>
        <dbReference type="ARBA" id="ARBA00004651"/>
    </source>
</evidence>
<organism evidence="9 10">
    <name type="scientific">Flaviflagellibacter deserti</name>
    <dbReference type="NCBI Taxonomy" id="2267266"/>
    <lineage>
        <taxon>Bacteria</taxon>
        <taxon>Pseudomonadati</taxon>
        <taxon>Pseudomonadota</taxon>
        <taxon>Alphaproteobacteria</taxon>
        <taxon>Hyphomicrobiales</taxon>
        <taxon>Flaviflagellibacter</taxon>
    </lineage>
</organism>
<protein>
    <submittedName>
        <fullName evidence="9">FecCD family ABC transporter permease</fullName>
    </submittedName>
</protein>
<evidence type="ECO:0000256" key="7">
    <source>
        <dbReference type="ARBA" id="ARBA00023136"/>
    </source>
</evidence>
<feature type="transmembrane region" description="Helical" evidence="8">
    <location>
        <begin position="262"/>
        <end position="291"/>
    </location>
</feature>
<dbReference type="Gene3D" id="1.10.3470.10">
    <property type="entry name" value="ABC transporter involved in vitamin B12 uptake, BtuC"/>
    <property type="match status" value="1"/>
</dbReference>